<gene>
    <name evidence="1" type="ORF">C5167_031806</name>
</gene>
<dbReference type="STRING" id="3469.A0A4Y7K965"/>
<evidence type="ECO:0000313" key="2">
    <source>
        <dbReference type="Proteomes" id="UP000316621"/>
    </source>
</evidence>
<keyword evidence="2" id="KW-1185">Reference proteome</keyword>
<protein>
    <submittedName>
        <fullName evidence="1">Uncharacterized protein</fullName>
    </submittedName>
</protein>
<dbReference type="AlphaFoldDB" id="A0A4Y7K965"/>
<proteinExistence type="predicted"/>
<accession>A0A4Y7K965</accession>
<reference evidence="1 2" key="1">
    <citation type="journal article" date="2018" name="Science">
        <title>The opium poppy genome and morphinan production.</title>
        <authorList>
            <person name="Guo L."/>
            <person name="Winzer T."/>
            <person name="Yang X."/>
            <person name="Li Y."/>
            <person name="Ning Z."/>
            <person name="He Z."/>
            <person name="Teodor R."/>
            <person name="Lu Y."/>
            <person name="Bowser T.A."/>
            <person name="Graham I.A."/>
            <person name="Ye K."/>
        </authorList>
    </citation>
    <scope>NUCLEOTIDE SEQUENCE [LARGE SCALE GENOMIC DNA]</scope>
    <source>
        <strain evidence="2">cv. HN1</strain>
        <tissue evidence="1">Leaves</tissue>
    </source>
</reference>
<name>A0A4Y7K965_PAPSO</name>
<evidence type="ECO:0000313" key="1">
    <source>
        <dbReference type="EMBL" id="RZC68548.1"/>
    </source>
</evidence>
<dbReference type="EMBL" id="CM010721">
    <property type="protein sequence ID" value="RZC68548.1"/>
    <property type="molecule type" value="Genomic_DNA"/>
</dbReference>
<dbReference type="InterPro" id="IPR036188">
    <property type="entry name" value="FAD/NAD-bd_sf"/>
</dbReference>
<organism evidence="1 2">
    <name type="scientific">Papaver somniferum</name>
    <name type="common">Opium poppy</name>
    <dbReference type="NCBI Taxonomy" id="3469"/>
    <lineage>
        <taxon>Eukaryota</taxon>
        <taxon>Viridiplantae</taxon>
        <taxon>Streptophyta</taxon>
        <taxon>Embryophyta</taxon>
        <taxon>Tracheophyta</taxon>
        <taxon>Spermatophyta</taxon>
        <taxon>Magnoliopsida</taxon>
        <taxon>Ranunculales</taxon>
        <taxon>Papaveraceae</taxon>
        <taxon>Papaveroideae</taxon>
        <taxon>Papaver</taxon>
    </lineage>
</organism>
<sequence length="165" mass="18614">MLKLGFGGNGVEFLVVYVNDWSHPNSLAFDVYKEAEELLKEEPHMDFSGEGGINATLGNMFEDDWSWHMYDTVKGSDWDNFMLQGTLFLKRCDTEFLGCLRTSNVLLGITDSEIGFLDKVEDVEYEKRTGNVSLIVLLGITDSELGLLHKVEDIEYEKSTVNASL</sequence>
<dbReference type="Gramene" id="RZC68548">
    <property type="protein sequence ID" value="RZC68548"/>
    <property type="gene ID" value="C5167_031806"/>
</dbReference>
<dbReference type="Gene3D" id="3.50.50.60">
    <property type="entry name" value="FAD/NAD(P)-binding domain"/>
    <property type="match status" value="1"/>
</dbReference>
<dbReference type="Proteomes" id="UP000316621">
    <property type="component" value="Chromosome 7"/>
</dbReference>